<proteinExistence type="predicted"/>
<dbReference type="InterPro" id="IPR025272">
    <property type="entry name" value="SocA_Panacea"/>
</dbReference>
<sequence>MAYSAFAVANAFIRRANERGIRDLTPMKLQKLVFFAQAWHLRVLGAPLLDDHFARWQHGPVIPALYHEFKDYGYHPIERMATTLSRQWNGGADNVPMIPGHDVSSWNLVDAILDKYGHYDGVSLSAITHQQGSAWERFGGPDGSVITYEQLMQDQTI</sequence>
<dbReference type="RefSeq" id="WP_279860564.1">
    <property type="nucleotide sequence ID" value="NZ_JAODZU010000024.1"/>
</dbReference>
<dbReference type="Pfam" id="PF13274">
    <property type="entry name" value="SocA_Panacea"/>
    <property type="match status" value="1"/>
</dbReference>
<accession>A0AA42HUY9</accession>
<feature type="domain" description="Antitoxin SocA-like Panacea" evidence="1">
    <location>
        <begin position="29"/>
        <end position="136"/>
    </location>
</feature>
<comment type="caution">
    <text evidence="2">The sequence shown here is derived from an EMBL/GenBank/DDBJ whole genome shotgun (WGS) entry which is preliminary data.</text>
</comment>
<name>A0AA42HUY9_9BURK</name>
<reference evidence="2" key="1">
    <citation type="submission" date="2022-09" db="EMBL/GenBank/DDBJ databases">
        <title>Intensive care unit water sources are persistently colonized with multi-drug resistant bacteria and are the site of extensive horizontal gene transfer of antibiotic resistance genes.</title>
        <authorList>
            <person name="Diorio-Toth L."/>
        </authorList>
    </citation>
    <scope>NUCLEOTIDE SEQUENCE</scope>
    <source>
        <strain evidence="2">GD04130</strain>
    </source>
</reference>
<gene>
    <name evidence="2" type="ORF">N7330_16660</name>
</gene>
<evidence type="ECO:0000313" key="3">
    <source>
        <dbReference type="Proteomes" id="UP001158297"/>
    </source>
</evidence>
<dbReference type="Proteomes" id="UP001158297">
    <property type="component" value="Unassembled WGS sequence"/>
</dbReference>
<organism evidence="2 3">
    <name type="scientific">Comamonas aquatica</name>
    <dbReference type="NCBI Taxonomy" id="225991"/>
    <lineage>
        <taxon>Bacteria</taxon>
        <taxon>Pseudomonadati</taxon>
        <taxon>Pseudomonadota</taxon>
        <taxon>Betaproteobacteria</taxon>
        <taxon>Burkholderiales</taxon>
        <taxon>Comamonadaceae</taxon>
        <taxon>Comamonas</taxon>
    </lineage>
</organism>
<evidence type="ECO:0000259" key="1">
    <source>
        <dbReference type="Pfam" id="PF13274"/>
    </source>
</evidence>
<protein>
    <submittedName>
        <fullName evidence="2">DUF4065 domain-containing protein</fullName>
    </submittedName>
</protein>
<evidence type="ECO:0000313" key="2">
    <source>
        <dbReference type="EMBL" id="MDH0364673.1"/>
    </source>
</evidence>
<dbReference type="EMBL" id="JAODZU010000024">
    <property type="protein sequence ID" value="MDH0364673.1"/>
    <property type="molecule type" value="Genomic_DNA"/>
</dbReference>
<dbReference type="AlphaFoldDB" id="A0AA42HUY9"/>